<dbReference type="Gene3D" id="3.40.10.10">
    <property type="entry name" value="DNA Methylphosphotriester Repair Domain"/>
    <property type="match status" value="1"/>
</dbReference>
<dbReference type="InterPro" id="IPR007346">
    <property type="entry name" value="Endonuclease-I"/>
</dbReference>
<evidence type="ECO:0000313" key="4">
    <source>
        <dbReference type="EMBL" id="MFC0048451.1"/>
    </source>
</evidence>
<dbReference type="SUPFAM" id="SSF54060">
    <property type="entry name" value="His-Me finger endonucleases"/>
    <property type="match status" value="1"/>
</dbReference>
<dbReference type="InterPro" id="IPR044925">
    <property type="entry name" value="His-Me_finger_sf"/>
</dbReference>
<reference evidence="4 5" key="1">
    <citation type="submission" date="2024-09" db="EMBL/GenBank/DDBJ databases">
        <authorList>
            <person name="Sun Q."/>
            <person name="Mori K."/>
        </authorList>
    </citation>
    <scope>NUCLEOTIDE SEQUENCE [LARGE SCALE GENOMIC DNA]</scope>
    <source>
        <strain evidence="4 5">KCTC 23315</strain>
    </source>
</reference>
<proteinExistence type="inferred from homology"/>
<sequence>MLVFTCVAVGSVHAAPADFDSAKRIAARIFADEHTDFYCDCPIQWISGKGRIDLKSCGYQVRKNGPRALRVEWEHVVPAQQFGAGRACWKKGGREHCGDTDAKFRQIEANLFNLRPALGEVNGDRAHFRFAELPDVKPQHGACPVRIDFSRQLAEPRFEVRGDIARIYFYMADRYQLTLSKAEQKLFLRWHTEDPVDDRELTLMRRTAQQMGHSNDFVTGEKRWYLGYLSAQPELSEPEPVADTLQVNSAGQSSLSPAVVGNKKSKKYHLPHCSGYSQIKPDNQQPFATEAKAIAAGYQLAGNCKK</sequence>
<dbReference type="PANTHER" id="PTHR33607">
    <property type="entry name" value="ENDONUCLEASE-1"/>
    <property type="match status" value="1"/>
</dbReference>
<dbReference type="SUPFAM" id="SSF57884">
    <property type="entry name" value="Ada DNA repair protein, N-terminal domain (N-Ada 10)"/>
    <property type="match status" value="1"/>
</dbReference>
<evidence type="ECO:0000313" key="5">
    <source>
        <dbReference type="Proteomes" id="UP001589813"/>
    </source>
</evidence>
<comment type="caution">
    <text evidence="4">The sequence shown here is derived from an EMBL/GenBank/DDBJ whole genome shotgun (WGS) entry which is preliminary data.</text>
</comment>
<organism evidence="4 5">
    <name type="scientific">Rheinheimera tilapiae</name>
    <dbReference type="NCBI Taxonomy" id="875043"/>
    <lineage>
        <taxon>Bacteria</taxon>
        <taxon>Pseudomonadati</taxon>
        <taxon>Pseudomonadota</taxon>
        <taxon>Gammaproteobacteria</taxon>
        <taxon>Chromatiales</taxon>
        <taxon>Chromatiaceae</taxon>
        <taxon>Rheinheimera</taxon>
    </lineage>
</organism>
<dbReference type="GO" id="GO:0004519">
    <property type="term" value="F:endonuclease activity"/>
    <property type="evidence" value="ECO:0007669"/>
    <property type="project" value="UniProtKB-KW"/>
</dbReference>
<keyword evidence="3" id="KW-0378">Hydrolase</keyword>
<dbReference type="InterPro" id="IPR035451">
    <property type="entry name" value="Ada-like_dom_sf"/>
</dbReference>
<evidence type="ECO:0000256" key="3">
    <source>
        <dbReference type="ARBA" id="ARBA00022801"/>
    </source>
</evidence>
<accession>A0ABV6BC40</accession>
<keyword evidence="5" id="KW-1185">Reference proteome</keyword>
<dbReference type="PANTHER" id="PTHR33607:SF2">
    <property type="entry name" value="ENDONUCLEASE-1"/>
    <property type="match status" value="1"/>
</dbReference>
<keyword evidence="2" id="KW-0540">Nuclease</keyword>
<dbReference type="RefSeq" id="WP_377242658.1">
    <property type="nucleotide sequence ID" value="NZ_JBHLXP010000001.1"/>
</dbReference>
<gene>
    <name evidence="4" type="ORF">ACFFJP_09130</name>
</gene>
<evidence type="ECO:0000256" key="2">
    <source>
        <dbReference type="ARBA" id="ARBA00022722"/>
    </source>
</evidence>
<protein>
    <submittedName>
        <fullName evidence="4">Endonuclease</fullName>
    </submittedName>
</protein>
<evidence type="ECO:0000256" key="1">
    <source>
        <dbReference type="ARBA" id="ARBA00006429"/>
    </source>
</evidence>
<dbReference type="EMBL" id="JBHLXP010000001">
    <property type="protein sequence ID" value="MFC0048451.1"/>
    <property type="molecule type" value="Genomic_DNA"/>
</dbReference>
<comment type="similarity">
    <text evidence="1">Belongs to the EndA/NucM nuclease family.</text>
</comment>
<dbReference type="Pfam" id="PF04231">
    <property type="entry name" value="Endonuclease_1"/>
    <property type="match status" value="1"/>
</dbReference>
<dbReference type="Proteomes" id="UP001589813">
    <property type="component" value="Unassembled WGS sequence"/>
</dbReference>
<name>A0ABV6BC40_9GAMM</name>
<keyword evidence="4" id="KW-0255">Endonuclease</keyword>